<protein>
    <submittedName>
        <fullName evidence="6">Beta-fructosidase</fullName>
    </submittedName>
</protein>
<dbReference type="Pfam" id="PF08244">
    <property type="entry name" value="Glyco_hydro_32C"/>
    <property type="match status" value="1"/>
</dbReference>
<evidence type="ECO:0000256" key="4">
    <source>
        <dbReference type="SAM" id="MobiDB-lite"/>
    </source>
</evidence>
<gene>
    <name evidence="6" type="ORF">B1B05_09500</name>
</gene>
<evidence type="ECO:0000259" key="5">
    <source>
        <dbReference type="SMART" id="SM00635"/>
    </source>
</evidence>
<comment type="caution">
    <text evidence="6">The sequence shown here is derived from an EMBL/GenBank/DDBJ whole genome shotgun (WGS) entry which is preliminary data.</text>
</comment>
<dbReference type="EMBL" id="MWSK01000004">
    <property type="protein sequence ID" value="OXS77831.1"/>
    <property type="molecule type" value="Genomic_DNA"/>
</dbReference>
<sequence>MRSDGNVKLIVRKWIIAGLISILSLASVETILLRPSAGSAANTNESEEETIISDSTSHSNTNVTGWQVKGEGTLEDTEQGLLLSSEPNENVTAISDVTSTNFIYEADIKLVDQNADATLVFRSNEDGWDSYMLQIVPNAGIIRLRDARDENRLKAEHPVTVQEGEIYHLKVKAVGDRIQVYWGDQYAPVIDVRNAAYEKGFLGLNVWNGSALFQNVKVSELSTNLGMPIYQNGSWEPDIKGLKGTAASGGKARQLYNKSGDNFILEGNLSFDQSPAEAALAFRMNEQGTAGYEAVLLKEGSTVKAQLKKADGTVLKTSDRVYKTQEETKHHLEIIANKDEIELYVDGYTEPAVKVTDSTYSTGLSGVTVGQGTAYFQDIYLVPSSDYYNEKYRPDYHYTPARGSVSDPNGLVYYEGEYHLFHQDGGTWAHAVSKDMVNWKRLPIALPWNDHGHIWSGSAVADLNNASGLFTDTGGNGLVAYYTSFNPDGPNGNQRIGLAYSSDNGRKWDYAADRPIVIENPGKNGEDPGGWDFRDPKVVRDEENNRWIMVVSGGDHIRFFTSVNLIDWTLTDNFGYGEYVRGGVWECPDLFQLQVEGTEEKKWVLMISTGANPNTQGSDAEYFIGQLTAEGKFVNDNPAGNVLKTDFGKEFYASMSFSDMPDNRRVMMAWMTNWDYPFAFPTLGWKGELTIPREVRLVETEEGIRLAQAPIQELKSIRSTVRQTENKVVNPDNAQNVLKGLTSGAFEIEAEIEIPAASDVTEFGFNVREGAGEKTVVGYKPAEEQLFVDRTESGEADFSNLFTTLHEAHVKPENKRIKLNLFVDDSSIEVFANDGKVVFSDVIFPDPASRNMSFYTEGGEVKIVSLNVHSLADTWTVQENEVTSIVMDTNQREMNSGASLELFASVKNGKRNQPIKWTSSDPTIVKVNTARNTKAIVKAGRTGEAVITASMPNGKASAHVNVKVYDGEFHTNLTGWTSDLSAFKWTITENGIRGTHTSDANYVAKEKAGNFTYEADMMLGETGGAGSILFRASEDGRSGYYFNMDPNMKAFRLFYKVDGRFEDRMVIGKVPAFIKPGKTYKVKIEANGPHIQISVDGEKIMDIKDGTFASGHFGLNVFGGQASYQNVKVSGMSEANVMAASITNPETGKAIYAAKSQNGEPVTAADGGQATNWVLIPTGDEHGSYSIRTEEGKALDLDTQQNKIQLYSYLGYQNQRWMIKENNNGTVSILSVHNGQAVGLSGEGMLTLHELNPNEENQQWVLSAD</sequence>
<name>A0ABX4E7X0_9BACI</name>
<dbReference type="SMART" id="SM00640">
    <property type="entry name" value="Glyco_32"/>
    <property type="match status" value="1"/>
</dbReference>
<dbReference type="SUPFAM" id="SSF49373">
    <property type="entry name" value="Invasin/intimin cell-adhesion fragments"/>
    <property type="match status" value="1"/>
</dbReference>
<dbReference type="InterPro" id="IPR003343">
    <property type="entry name" value="Big_2"/>
</dbReference>
<evidence type="ECO:0000256" key="1">
    <source>
        <dbReference type="ARBA" id="ARBA00009902"/>
    </source>
</evidence>
<dbReference type="SMART" id="SM00635">
    <property type="entry name" value="BID_2"/>
    <property type="match status" value="1"/>
</dbReference>
<dbReference type="InterPro" id="IPR023296">
    <property type="entry name" value="Glyco_hydro_beta-prop_sf"/>
</dbReference>
<dbReference type="RefSeq" id="WP_052698321.1">
    <property type="nucleotide sequence ID" value="NZ_FTLX01000004.1"/>
</dbReference>
<dbReference type="PANTHER" id="PTHR42800:SF1">
    <property type="entry name" value="EXOINULINASE INUD (AFU_ORTHOLOGUE AFUA_5G00480)"/>
    <property type="match status" value="1"/>
</dbReference>
<dbReference type="Gene3D" id="2.115.10.20">
    <property type="entry name" value="Glycosyl hydrolase domain, family 43"/>
    <property type="match status" value="1"/>
</dbReference>
<dbReference type="Gene3D" id="2.60.40.1080">
    <property type="match status" value="1"/>
</dbReference>
<dbReference type="SUPFAM" id="SSF49899">
    <property type="entry name" value="Concanavalin A-like lectins/glucanases"/>
    <property type="match status" value="1"/>
</dbReference>
<dbReference type="InterPro" id="IPR010496">
    <property type="entry name" value="AL/BT2_dom"/>
</dbReference>
<dbReference type="CDD" id="cd00161">
    <property type="entry name" value="beta-trefoil_Ricin-like"/>
    <property type="match status" value="1"/>
</dbReference>
<dbReference type="InterPro" id="IPR013148">
    <property type="entry name" value="Glyco_hydro_32_N"/>
</dbReference>
<dbReference type="Pfam" id="PF00251">
    <property type="entry name" value="Glyco_hydro_32N"/>
    <property type="match status" value="1"/>
</dbReference>
<reference evidence="7" key="1">
    <citation type="submission" date="2017-03" db="EMBL/GenBank/DDBJ databases">
        <title>Bacillus sp. V-88(T) DSM27956, whole genome shotgun sequencing project.</title>
        <authorList>
            <person name="Dastager S.G."/>
            <person name="Neurgaonkar P.S."/>
            <person name="Dharne M.S."/>
        </authorList>
    </citation>
    <scope>NUCLEOTIDE SEQUENCE [LARGE SCALE GENOMIC DNA]</scope>
    <source>
        <strain evidence="7">DSM 25145</strain>
    </source>
</reference>
<keyword evidence="7" id="KW-1185">Reference proteome</keyword>
<dbReference type="Gene3D" id="2.60.120.560">
    <property type="entry name" value="Exo-inulinase, domain 1"/>
    <property type="match status" value="4"/>
</dbReference>
<dbReference type="PANTHER" id="PTHR42800">
    <property type="entry name" value="EXOINULINASE INUD (AFU_ORTHOLOGUE AFUA_5G00480)"/>
    <property type="match status" value="1"/>
</dbReference>
<dbReference type="InterPro" id="IPR013320">
    <property type="entry name" value="ConA-like_dom_sf"/>
</dbReference>
<evidence type="ECO:0000256" key="2">
    <source>
        <dbReference type="ARBA" id="ARBA00022801"/>
    </source>
</evidence>
<dbReference type="CDD" id="cd18622">
    <property type="entry name" value="GH32_Inu-like"/>
    <property type="match status" value="1"/>
</dbReference>
<comment type="similarity">
    <text evidence="1">Belongs to the glycosyl hydrolase 32 family.</text>
</comment>
<evidence type="ECO:0000256" key="3">
    <source>
        <dbReference type="ARBA" id="ARBA00023295"/>
    </source>
</evidence>
<accession>A0ABX4E7X0</accession>
<dbReference type="SUPFAM" id="SSF75005">
    <property type="entry name" value="Arabinanase/levansucrase/invertase"/>
    <property type="match status" value="1"/>
</dbReference>
<dbReference type="PROSITE" id="PS50231">
    <property type="entry name" value="RICIN_B_LECTIN"/>
    <property type="match status" value="1"/>
</dbReference>
<keyword evidence="2" id="KW-0378">Hydrolase</keyword>
<feature type="domain" description="BIG2" evidence="5">
    <location>
        <begin position="881"/>
        <end position="961"/>
    </location>
</feature>
<organism evidence="6 7">
    <name type="scientific">Domibacillus enclensis</name>
    <dbReference type="NCBI Taxonomy" id="1017273"/>
    <lineage>
        <taxon>Bacteria</taxon>
        <taxon>Bacillati</taxon>
        <taxon>Bacillota</taxon>
        <taxon>Bacilli</taxon>
        <taxon>Bacillales</taxon>
        <taxon>Bacillaceae</taxon>
        <taxon>Domibacillus</taxon>
    </lineage>
</organism>
<dbReference type="Gene3D" id="2.80.10.50">
    <property type="match status" value="1"/>
</dbReference>
<evidence type="ECO:0000313" key="7">
    <source>
        <dbReference type="Proteomes" id="UP000215545"/>
    </source>
</evidence>
<dbReference type="Proteomes" id="UP000215545">
    <property type="component" value="Unassembled WGS sequence"/>
</dbReference>
<dbReference type="InterPro" id="IPR008964">
    <property type="entry name" value="Invasin/intimin_cell_adhesion"/>
</dbReference>
<dbReference type="SUPFAM" id="SSF50370">
    <property type="entry name" value="Ricin B-like lectins"/>
    <property type="match status" value="1"/>
</dbReference>
<dbReference type="InterPro" id="IPR013189">
    <property type="entry name" value="Glyco_hydro_32_C"/>
</dbReference>
<evidence type="ECO:0000313" key="6">
    <source>
        <dbReference type="EMBL" id="OXS77831.1"/>
    </source>
</evidence>
<keyword evidence="3" id="KW-0326">Glycosidase</keyword>
<dbReference type="InterPro" id="IPR035992">
    <property type="entry name" value="Ricin_B-like_lectins"/>
</dbReference>
<proteinExistence type="inferred from homology"/>
<dbReference type="Pfam" id="PF06439">
    <property type="entry name" value="3keto-disac_hyd"/>
    <property type="match status" value="2"/>
</dbReference>
<feature type="region of interest" description="Disordered" evidence="4">
    <location>
        <begin position="37"/>
        <end position="64"/>
    </location>
</feature>
<dbReference type="InterPro" id="IPR001362">
    <property type="entry name" value="Glyco_hydro_32"/>
</dbReference>